<dbReference type="OrthoDB" id="2494107at2759"/>
<evidence type="ECO:0000313" key="1">
    <source>
        <dbReference type="EMBL" id="KAF0522602.1"/>
    </source>
</evidence>
<comment type="caution">
    <text evidence="1">The sequence shown here is derived from an EMBL/GenBank/DDBJ whole genome shotgun (WGS) entry which is preliminary data.</text>
</comment>
<protein>
    <submittedName>
        <fullName evidence="1">Uncharacterized protein</fullName>
    </submittedName>
</protein>
<dbReference type="AlphaFoldDB" id="A0A8H4ENF7"/>
<name>A0A8H4ENF7_GIGMA</name>
<gene>
    <name evidence="1" type="ORF">F8M41_015495</name>
</gene>
<keyword evidence="2" id="KW-1185">Reference proteome</keyword>
<evidence type="ECO:0000313" key="2">
    <source>
        <dbReference type="Proteomes" id="UP000439903"/>
    </source>
</evidence>
<accession>A0A8H4ENF7</accession>
<dbReference type="Proteomes" id="UP000439903">
    <property type="component" value="Unassembled WGS sequence"/>
</dbReference>
<proteinExistence type="predicted"/>
<reference evidence="1 2" key="1">
    <citation type="journal article" date="2019" name="Environ. Microbiol.">
        <title>At the nexus of three kingdoms: the genome of the mycorrhizal fungus Gigaspora margarita provides insights into plant, endobacterial and fungal interactions.</title>
        <authorList>
            <person name="Venice F."/>
            <person name="Ghignone S."/>
            <person name="Salvioli di Fossalunga A."/>
            <person name="Amselem J."/>
            <person name="Novero M."/>
            <person name="Xianan X."/>
            <person name="Sedzielewska Toro K."/>
            <person name="Morin E."/>
            <person name="Lipzen A."/>
            <person name="Grigoriev I.V."/>
            <person name="Henrissat B."/>
            <person name="Martin F.M."/>
            <person name="Bonfante P."/>
        </authorList>
    </citation>
    <scope>NUCLEOTIDE SEQUENCE [LARGE SCALE GENOMIC DNA]</scope>
    <source>
        <strain evidence="1 2">BEG34</strain>
    </source>
</reference>
<organism evidence="1 2">
    <name type="scientific">Gigaspora margarita</name>
    <dbReference type="NCBI Taxonomy" id="4874"/>
    <lineage>
        <taxon>Eukaryota</taxon>
        <taxon>Fungi</taxon>
        <taxon>Fungi incertae sedis</taxon>
        <taxon>Mucoromycota</taxon>
        <taxon>Glomeromycotina</taxon>
        <taxon>Glomeromycetes</taxon>
        <taxon>Diversisporales</taxon>
        <taxon>Gigasporaceae</taxon>
        <taxon>Gigaspora</taxon>
    </lineage>
</organism>
<sequence length="97" mass="10485">MPPEGELNFTLIGQMVIRQTSGVDMGYIMRTNSEVLVSPLIRNTDNEEFPQLQILSVIDPDTEGVVVCKSGFSSHVTCGKIIGLLDSISGSSDSRVI</sequence>
<dbReference type="EMBL" id="WTPW01000326">
    <property type="protein sequence ID" value="KAF0522602.1"/>
    <property type="molecule type" value="Genomic_DNA"/>
</dbReference>